<dbReference type="EMBL" id="BGPR01018437">
    <property type="protein sequence ID" value="GBN79166.1"/>
    <property type="molecule type" value="Genomic_DNA"/>
</dbReference>
<dbReference type="Proteomes" id="UP000499080">
    <property type="component" value="Unassembled WGS sequence"/>
</dbReference>
<gene>
    <name evidence="1" type="ORF">AVEN_240181_1</name>
</gene>
<proteinExistence type="predicted"/>
<sequence>MAVVTTLIGTEGRVLLVPPLPQEVHSVIGVEVIQPQNILYTHFRKRNLFPVEQFLIHVDVSPGGCQMPFERLT</sequence>
<evidence type="ECO:0000313" key="2">
    <source>
        <dbReference type="Proteomes" id="UP000499080"/>
    </source>
</evidence>
<accession>A0A4Y2RUW5</accession>
<comment type="caution">
    <text evidence="1">The sequence shown here is derived from an EMBL/GenBank/DDBJ whole genome shotgun (WGS) entry which is preliminary data.</text>
</comment>
<keyword evidence="2" id="KW-1185">Reference proteome</keyword>
<dbReference type="AlphaFoldDB" id="A0A4Y2RUW5"/>
<reference evidence="1 2" key="1">
    <citation type="journal article" date="2019" name="Sci. Rep.">
        <title>Orb-weaving spider Araneus ventricosus genome elucidates the spidroin gene catalogue.</title>
        <authorList>
            <person name="Kono N."/>
            <person name="Nakamura H."/>
            <person name="Ohtoshi R."/>
            <person name="Moran D.A.P."/>
            <person name="Shinohara A."/>
            <person name="Yoshida Y."/>
            <person name="Fujiwara M."/>
            <person name="Mori M."/>
            <person name="Tomita M."/>
            <person name="Arakawa K."/>
        </authorList>
    </citation>
    <scope>NUCLEOTIDE SEQUENCE [LARGE SCALE GENOMIC DNA]</scope>
</reference>
<protein>
    <submittedName>
        <fullName evidence="1">Uncharacterized protein</fullName>
    </submittedName>
</protein>
<feature type="non-terminal residue" evidence="1">
    <location>
        <position position="73"/>
    </location>
</feature>
<name>A0A4Y2RUW5_ARAVE</name>
<organism evidence="1 2">
    <name type="scientific">Araneus ventricosus</name>
    <name type="common">Orbweaver spider</name>
    <name type="synonym">Epeira ventricosa</name>
    <dbReference type="NCBI Taxonomy" id="182803"/>
    <lineage>
        <taxon>Eukaryota</taxon>
        <taxon>Metazoa</taxon>
        <taxon>Ecdysozoa</taxon>
        <taxon>Arthropoda</taxon>
        <taxon>Chelicerata</taxon>
        <taxon>Arachnida</taxon>
        <taxon>Araneae</taxon>
        <taxon>Araneomorphae</taxon>
        <taxon>Entelegynae</taxon>
        <taxon>Araneoidea</taxon>
        <taxon>Araneidae</taxon>
        <taxon>Araneus</taxon>
    </lineage>
</organism>
<evidence type="ECO:0000313" key="1">
    <source>
        <dbReference type="EMBL" id="GBN79166.1"/>
    </source>
</evidence>